<gene>
    <name evidence="2" type="ORF">VFPPC_14968</name>
</gene>
<dbReference type="AlphaFoldDB" id="A0A179EXM6"/>
<evidence type="ECO:0000313" key="2">
    <source>
        <dbReference type="EMBL" id="OAQ57947.1"/>
    </source>
</evidence>
<dbReference type="OrthoDB" id="3222at2759"/>
<dbReference type="Proteomes" id="UP000078397">
    <property type="component" value="Unassembled WGS sequence"/>
</dbReference>
<accession>A0A179EXM6</accession>
<organism evidence="2 3">
    <name type="scientific">Pochonia chlamydosporia 170</name>
    <dbReference type="NCBI Taxonomy" id="1380566"/>
    <lineage>
        <taxon>Eukaryota</taxon>
        <taxon>Fungi</taxon>
        <taxon>Dikarya</taxon>
        <taxon>Ascomycota</taxon>
        <taxon>Pezizomycotina</taxon>
        <taxon>Sordariomycetes</taxon>
        <taxon>Hypocreomycetidae</taxon>
        <taxon>Hypocreales</taxon>
        <taxon>Clavicipitaceae</taxon>
        <taxon>Pochonia</taxon>
    </lineage>
</organism>
<sequence>MASEVLNTGGPKDHEGLMEVLVYKQPQVATSCQLLDIGPSFGSLALCRLPRREWLERQSTNIGQDADDLQNAIPAPSPAATRQKGGPQQNLQ</sequence>
<evidence type="ECO:0000313" key="3">
    <source>
        <dbReference type="Proteomes" id="UP000078397"/>
    </source>
</evidence>
<evidence type="ECO:0000256" key="1">
    <source>
        <dbReference type="SAM" id="MobiDB-lite"/>
    </source>
</evidence>
<dbReference type="GeneID" id="28856726"/>
<keyword evidence="3" id="KW-1185">Reference proteome</keyword>
<dbReference type="KEGG" id="pchm:VFPPC_14968"/>
<name>A0A179EXM6_METCM</name>
<comment type="caution">
    <text evidence="2">The sequence shown here is derived from an EMBL/GenBank/DDBJ whole genome shotgun (WGS) entry which is preliminary data.</text>
</comment>
<protein>
    <submittedName>
        <fullName evidence="2">Uncharacterized protein</fullName>
    </submittedName>
</protein>
<dbReference type="RefSeq" id="XP_018136192.1">
    <property type="nucleotide sequence ID" value="XM_018292732.1"/>
</dbReference>
<reference evidence="2 3" key="1">
    <citation type="journal article" date="2016" name="PLoS Pathog.">
        <title>Biosynthesis of antibiotic leucinostatins in bio-control fungus Purpureocillium lilacinum and their inhibition on phytophthora revealed by genome mining.</title>
        <authorList>
            <person name="Wang G."/>
            <person name="Liu Z."/>
            <person name="Lin R."/>
            <person name="Li E."/>
            <person name="Mao Z."/>
            <person name="Ling J."/>
            <person name="Yang Y."/>
            <person name="Yin W.B."/>
            <person name="Xie B."/>
        </authorList>
    </citation>
    <scope>NUCLEOTIDE SEQUENCE [LARGE SCALE GENOMIC DNA]</scope>
    <source>
        <strain evidence="2">170</strain>
    </source>
</reference>
<dbReference type="EMBL" id="LSBJ02000022">
    <property type="protein sequence ID" value="OAQ57947.1"/>
    <property type="molecule type" value="Genomic_DNA"/>
</dbReference>
<feature type="region of interest" description="Disordered" evidence="1">
    <location>
        <begin position="58"/>
        <end position="92"/>
    </location>
</feature>
<proteinExistence type="predicted"/>